<proteinExistence type="predicted"/>
<dbReference type="AlphaFoldDB" id="A0A1X7TJA8"/>
<evidence type="ECO:0000313" key="2">
    <source>
        <dbReference type="EnsemblMetazoa" id="Aqu2.1.14936_001"/>
    </source>
</evidence>
<sequence>ESPKALKVPRAVLTKTKFHFAPMRMRTNLFYGHLRDGNNLSLTALHRSVEVLMVATHTADTVHHETPPYVDQSHIPSMEEPTTRWR</sequence>
<name>A0A1X7TJA8_AMPQE</name>
<organism evidence="2">
    <name type="scientific">Amphimedon queenslandica</name>
    <name type="common">Sponge</name>
    <dbReference type="NCBI Taxonomy" id="400682"/>
    <lineage>
        <taxon>Eukaryota</taxon>
        <taxon>Metazoa</taxon>
        <taxon>Porifera</taxon>
        <taxon>Demospongiae</taxon>
        <taxon>Heteroscleromorpha</taxon>
        <taxon>Haplosclerida</taxon>
        <taxon>Niphatidae</taxon>
        <taxon>Amphimedon</taxon>
    </lineage>
</organism>
<protein>
    <submittedName>
        <fullName evidence="2">Uncharacterized protein</fullName>
    </submittedName>
</protein>
<dbReference type="EnsemblMetazoa" id="Aqu2.1.14936_001">
    <property type="protein sequence ID" value="Aqu2.1.14936_001"/>
    <property type="gene ID" value="Aqu2.1.14936"/>
</dbReference>
<accession>A0A1X7TJA8</accession>
<feature type="region of interest" description="Disordered" evidence="1">
    <location>
        <begin position="63"/>
        <end position="86"/>
    </location>
</feature>
<evidence type="ECO:0000256" key="1">
    <source>
        <dbReference type="SAM" id="MobiDB-lite"/>
    </source>
</evidence>
<dbReference type="InParanoid" id="A0A1X7TJA8"/>
<reference evidence="2" key="1">
    <citation type="submission" date="2017-05" db="UniProtKB">
        <authorList>
            <consortium name="EnsemblMetazoa"/>
        </authorList>
    </citation>
    <scope>IDENTIFICATION</scope>
</reference>